<comment type="pathway">
    <text evidence="3 10">Organic acid metabolism; glycolate biosynthesis; glycolate from 2-phosphoglycolate: step 1/1.</text>
</comment>
<comment type="caution">
    <text evidence="12">The sequence shown here is derived from an EMBL/GenBank/DDBJ whole genome shotgun (WGS) entry which is preliminary data.</text>
</comment>
<comment type="function">
    <text evidence="10">Specifically catalyzes the dephosphorylation of 2-phosphoglycolate. Is involved in the dissimilation of the intracellular 2-phosphoglycolate formed during the DNA repair of 3'-phosphoglycolate ends, a major class of DNA lesions induced by oxidative stress.</text>
</comment>
<dbReference type="SFLD" id="SFLDS00003">
    <property type="entry name" value="Haloacid_Dehalogenase"/>
    <property type="match status" value="1"/>
</dbReference>
<evidence type="ECO:0000256" key="8">
    <source>
        <dbReference type="ARBA" id="ARBA00022842"/>
    </source>
</evidence>
<evidence type="ECO:0000313" key="13">
    <source>
        <dbReference type="Proteomes" id="UP001595886"/>
    </source>
</evidence>
<evidence type="ECO:0000256" key="1">
    <source>
        <dbReference type="ARBA" id="ARBA00000830"/>
    </source>
</evidence>
<comment type="similarity">
    <text evidence="4 10">Belongs to the HAD-like hydrolase superfamily. CbbY/CbbZ/Gph/YieH family.</text>
</comment>
<dbReference type="InterPro" id="IPR006439">
    <property type="entry name" value="HAD-SF_hydro_IA"/>
</dbReference>
<evidence type="ECO:0000313" key="12">
    <source>
        <dbReference type="EMBL" id="MFC4818943.1"/>
    </source>
</evidence>
<dbReference type="PRINTS" id="PR00413">
    <property type="entry name" value="HADHALOGNASE"/>
</dbReference>
<organism evidence="12 13">
    <name type="scientific">Dokdonella ginsengisoli</name>
    <dbReference type="NCBI Taxonomy" id="363846"/>
    <lineage>
        <taxon>Bacteria</taxon>
        <taxon>Pseudomonadati</taxon>
        <taxon>Pseudomonadota</taxon>
        <taxon>Gammaproteobacteria</taxon>
        <taxon>Lysobacterales</taxon>
        <taxon>Rhodanobacteraceae</taxon>
        <taxon>Dokdonella</taxon>
    </lineage>
</organism>
<dbReference type="Gene3D" id="3.40.50.1000">
    <property type="entry name" value="HAD superfamily/HAD-like"/>
    <property type="match status" value="1"/>
</dbReference>
<keyword evidence="9 10" id="KW-0119">Carbohydrate metabolism</keyword>
<name>A0ABV9QNP7_9GAMM</name>
<dbReference type="SFLD" id="SFLDG01129">
    <property type="entry name" value="C1.5:_HAD__Beta-PGM__Phosphata"/>
    <property type="match status" value="1"/>
</dbReference>
<dbReference type="InterPro" id="IPR023214">
    <property type="entry name" value="HAD_sf"/>
</dbReference>
<dbReference type="NCBIfam" id="TIGR01509">
    <property type="entry name" value="HAD-SF-IA-v3"/>
    <property type="match status" value="1"/>
</dbReference>
<evidence type="ECO:0000256" key="11">
    <source>
        <dbReference type="SAM" id="MobiDB-lite"/>
    </source>
</evidence>
<dbReference type="NCBIfam" id="TIGR01449">
    <property type="entry name" value="PGP_bact"/>
    <property type="match status" value="1"/>
</dbReference>
<keyword evidence="7 10" id="KW-0378">Hydrolase</keyword>
<dbReference type="InterPro" id="IPR050155">
    <property type="entry name" value="HAD-like_hydrolase_sf"/>
</dbReference>
<feature type="binding site" evidence="10">
    <location>
        <position position="50"/>
    </location>
    <ligand>
        <name>Mg(2+)</name>
        <dbReference type="ChEBI" id="CHEBI:18420"/>
    </ligand>
</feature>
<protein>
    <recommendedName>
        <fullName evidence="5 10">Phosphoglycolate phosphatase</fullName>
        <shortName evidence="10">PGP</shortName>
        <shortName evidence="10">PGPase</shortName>
        <ecNumber evidence="5 10">3.1.3.18</ecNumber>
    </recommendedName>
</protein>
<evidence type="ECO:0000256" key="10">
    <source>
        <dbReference type="HAMAP-Rule" id="MF_00495"/>
    </source>
</evidence>
<dbReference type="EMBL" id="JBHSHD010000002">
    <property type="protein sequence ID" value="MFC4818943.1"/>
    <property type="molecule type" value="Genomic_DNA"/>
</dbReference>
<dbReference type="NCBIfam" id="NF009695">
    <property type="entry name" value="PRK13222.1-2"/>
    <property type="match status" value="1"/>
</dbReference>
<keyword evidence="6 10" id="KW-0479">Metal-binding</keyword>
<dbReference type="SFLD" id="SFLDG01135">
    <property type="entry name" value="C1.5.6:_HAD__Beta-PGM__Phospha"/>
    <property type="match status" value="1"/>
</dbReference>
<evidence type="ECO:0000256" key="3">
    <source>
        <dbReference type="ARBA" id="ARBA00004818"/>
    </source>
</evidence>
<gene>
    <name evidence="12" type="ORF">ACFO6Q_01325</name>
</gene>
<dbReference type="InterPro" id="IPR037512">
    <property type="entry name" value="PGPase_prok"/>
</dbReference>
<dbReference type="Pfam" id="PF00702">
    <property type="entry name" value="Hydrolase"/>
    <property type="match status" value="1"/>
</dbReference>
<feature type="binding site" evidence="10">
    <location>
        <position position="213"/>
    </location>
    <ligand>
        <name>Mg(2+)</name>
        <dbReference type="ChEBI" id="CHEBI:18420"/>
    </ligand>
</feature>
<evidence type="ECO:0000256" key="4">
    <source>
        <dbReference type="ARBA" id="ARBA00006171"/>
    </source>
</evidence>
<evidence type="ECO:0000256" key="7">
    <source>
        <dbReference type="ARBA" id="ARBA00022801"/>
    </source>
</evidence>
<keyword evidence="13" id="KW-1185">Reference proteome</keyword>
<accession>A0ABV9QNP7</accession>
<evidence type="ECO:0000256" key="9">
    <source>
        <dbReference type="ARBA" id="ARBA00023277"/>
    </source>
</evidence>
<dbReference type="RefSeq" id="WP_380018840.1">
    <property type="nucleotide sequence ID" value="NZ_JBHSHD010000002.1"/>
</dbReference>
<dbReference type="PANTHER" id="PTHR43434:SF1">
    <property type="entry name" value="PHOSPHOGLYCOLATE PHOSPHATASE"/>
    <property type="match status" value="1"/>
</dbReference>
<sequence>MQGALRGLRQRRPRRRDPAGAAGELRAPLRGGGLNAAAPAGAPFAAILCDLDGTLLDTVPDIAEAVNAMLAELGRAPIAEGVVAGYVGQGVDVLLHRVLGGGHDARAEAALHGRARRLFDLAYAASNGRRARPYPGVVAGLEAFRELGLRLACITNKPQAPSDAVLAQFGLDRRFEFTLGGDALPQRKPQPEPLLHAAHRLGVPVPACLMLGDSANDARAARAAGMAVVLVDYGYTEGRPIGEIECDAVIPSFLALAEALRASGRRSLRIAAGAA</sequence>
<dbReference type="GO" id="GO:0008967">
    <property type="term" value="F:phosphoglycolate phosphatase activity"/>
    <property type="evidence" value="ECO:0007669"/>
    <property type="project" value="UniProtKB-EC"/>
</dbReference>
<dbReference type="NCBIfam" id="TIGR01549">
    <property type="entry name" value="HAD-SF-IA-v1"/>
    <property type="match status" value="1"/>
</dbReference>
<feature type="region of interest" description="Disordered" evidence="11">
    <location>
        <begin position="1"/>
        <end position="25"/>
    </location>
</feature>
<feature type="active site" description="Nucleophile" evidence="10">
    <location>
        <position position="50"/>
    </location>
</feature>
<dbReference type="InterPro" id="IPR023198">
    <property type="entry name" value="PGP-like_dom2"/>
</dbReference>
<feature type="binding site" evidence="10">
    <location>
        <position position="52"/>
    </location>
    <ligand>
        <name>Mg(2+)</name>
        <dbReference type="ChEBI" id="CHEBI:18420"/>
    </ligand>
</feature>
<dbReference type="EC" id="3.1.3.18" evidence="5 10"/>
<proteinExistence type="inferred from homology"/>
<comment type="catalytic activity">
    <reaction evidence="1 10">
        <text>2-phosphoglycolate + H2O = glycolate + phosphate</text>
        <dbReference type="Rhea" id="RHEA:14369"/>
        <dbReference type="ChEBI" id="CHEBI:15377"/>
        <dbReference type="ChEBI" id="CHEBI:29805"/>
        <dbReference type="ChEBI" id="CHEBI:43474"/>
        <dbReference type="ChEBI" id="CHEBI:58033"/>
        <dbReference type="EC" id="3.1.3.18"/>
    </reaction>
</comment>
<dbReference type="Proteomes" id="UP001595886">
    <property type="component" value="Unassembled WGS sequence"/>
</dbReference>
<dbReference type="PANTHER" id="PTHR43434">
    <property type="entry name" value="PHOSPHOGLYCOLATE PHOSPHATASE"/>
    <property type="match status" value="1"/>
</dbReference>
<evidence type="ECO:0000256" key="6">
    <source>
        <dbReference type="ARBA" id="ARBA00022723"/>
    </source>
</evidence>
<dbReference type="SUPFAM" id="SSF56784">
    <property type="entry name" value="HAD-like"/>
    <property type="match status" value="1"/>
</dbReference>
<reference evidence="13" key="1">
    <citation type="journal article" date="2019" name="Int. J. Syst. Evol. Microbiol.">
        <title>The Global Catalogue of Microorganisms (GCM) 10K type strain sequencing project: providing services to taxonomists for standard genome sequencing and annotation.</title>
        <authorList>
            <consortium name="The Broad Institute Genomics Platform"/>
            <consortium name="The Broad Institute Genome Sequencing Center for Infectious Disease"/>
            <person name="Wu L."/>
            <person name="Ma J."/>
        </authorList>
    </citation>
    <scope>NUCLEOTIDE SEQUENCE [LARGE SCALE GENOMIC DNA]</scope>
    <source>
        <strain evidence="13">CCUG 30340</strain>
    </source>
</reference>
<dbReference type="HAMAP" id="MF_00495">
    <property type="entry name" value="GPH_hydrolase_bact"/>
    <property type="match status" value="1"/>
</dbReference>
<evidence type="ECO:0000256" key="5">
    <source>
        <dbReference type="ARBA" id="ARBA00013078"/>
    </source>
</evidence>
<keyword evidence="8 10" id="KW-0460">Magnesium</keyword>
<dbReference type="InterPro" id="IPR036412">
    <property type="entry name" value="HAD-like_sf"/>
</dbReference>
<comment type="cofactor">
    <cofactor evidence="2 10">
        <name>Mg(2+)</name>
        <dbReference type="ChEBI" id="CHEBI:18420"/>
    </cofactor>
</comment>
<evidence type="ECO:0000256" key="2">
    <source>
        <dbReference type="ARBA" id="ARBA00001946"/>
    </source>
</evidence>
<dbReference type="Gene3D" id="1.10.150.240">
    <property type="entry name" value="Putative phosphatase, domain 2"/>
    <property type="match status" value="1"/>
</dbReference>